<reference evidence="1 2" key="1">
    <citation type="journal article" date="2014" name="Genome Announc.">
        <title>Complete Genome Sequence of Polychlorinated Biphenyl Degrader Comamonas testosteroni TK102 (NBRC 109938).</title>
        <authorList>
            <person name="Fukuda K."/>
            <person name="Hosoyama A."/>
            <person name="Tsuchikane K."/>
            <person name="Ohji S."/>
            <person name="Yamazoe A."/>
            <person name="Fujita N."/>
            <person name="Shintani M."/>
            <person name="Kimbara K."/>
        </authorList>
    </citation>
    <scope>NUCLEOTIDE SEQUENCE [LARGE SCALE GENOMIC DNA]</scope>
    <source>
        <strain evidence="1">TK102</strain>
    </source>
</reference>
<name>A0A076PT43_COMTE</name>
<evidence type="ECO:0000313" key="1">
    <source>
        <dbReference type="EMBL" id="AIJ48888.1"/>
    </source>
</evidence>
<dbReference type="Proteomes" id="UP000028782">
    <property type="component" value="Chromosome"/>
</dbReference>
<protein>
    <submittedName>
        <fullName evidence="1">Uncharacterized protein</fullName>
    </submittedName>
</protein>
<dbReference type="AlphaFoldDB" id="A0A076PT43"/>
<gene>
    <name evidence="1" type="ORF">O987_24055</name>
</gene>
<dbReference type="HOGENOM" id="CLU_3214897_0_0_4"/>
<sequence>MAQHACALVLGIELPVLGRRWPSLRVMRQGCGRADKNVIALSRF</sequence>
<dbReference type="EMBL" id="CP006704">
    <property type="protein sequence ID" value="AIJ48888.1"/>
    <property type="molecule type" value="Genomic_DNA"/>
</dbReference>
<evidence type="ECO:0000313" key="2">
    <source>
        <dbReference type="Proteomes" id="UP000028782"/>
    </source>
</evidence>
<organism evidence="1 2">
    <name type="scientific">Comamonas testosteroni TK102</name>
    <dbReference type="NCBI Taxonomy" id="1392005"/>
    <lineage>
        <taxon>Bacteria</taxon>
        <taxon>Pseudomonadati</taxon>
        <taxon>Pseudomonadota</taxon>
        <taxon>Betaproteobacteria</taxon>
        <taxon>Burkholderiales</taxon>
        <taxon>Comamonadaceae</taxon>
        <taxon>Comamonas</taxon>
    </lineage>
</organism>
<dbReference type="KEGG" id="ctes:O987_24055"/>
<accession>A0A076PT43</accession>
<proteinExistence type="predicted"/>